<sequence>MPEAEPLRPGDPVRLGSYRLLGRLGEGGQGVVYLALGGPGRQVALKLLHTRLTGNPQARHAFARELAAAQKVDPFCTARVLAADVEGDVPYIVSEYIHGLSLKQMVEKWGPRKDTQLHRLAIGTATALAAIHKVGVVHRDFKPSNVLLGPDGPRVIDFGVARALDLMTAPSSGGPIGTPAYMAPEQFSNTPAGTSADVFSWASTLVYASCGEPPFGDDSISTVINRILHVDPDLGGLSGGLRELAAACLVKNPADRPTAEQLMLELIGSGGQDREPPTAPPPVALTSAAPASAPQPPATRSASLSTVSRSEIRAVERAQRRGGRAKAGLLLLAGALSGALAFGAVMAWPSGGEQNPRSGQPAAGVAPAQAMPETGPAMELSSTDGYTYTIAAVQGGTEEIGGEKYAYIDYTLANVQEQPVPLEKPGDLFLARDKAPEGVACADQPGAPADRCTVENTTTVRAVLGGSQPILLVDGEEHMAAGSTYLLRVRTRDPVKEELTAKDLGLYVWEVRFISDRMARHVAFPG</sequence>
<evidence type="ECO:0000259" key="7">
    <source>
        <dbReference type="PROSITE" id="PS50011"/>
    </source>
</evidence>
<dbReference type="InterPro" id="IPR011009">
    <property type="entry name" value="Kinase-like_dom_sf"/>
</dbReference>
<keyword evidence="3" id="KW-0547">Nucleotide-binding</keyword>
<dbReference type="PANTHER" id="PTHR43671:SF13">
    <property type="entry name" value="SERINE_THREONINE-PROTEIN KINASE NEK2"/>
    <property type="match status" value="1"/>
</dbReference>
<evidence type="ECO:0000256" key="5">
    <source>
        <dbReference type="ARBA" id="ARBA00022840"/>
    </source>
</evidence>
<dbReference type="Gene3D" id="1.10.510.10">
    <property type="entry name" value="Transferase(Phosphotransferase) domain 1"/>
    <property type="match status" value="1"/>
</dbReference>
<feature type="domain" description="Protein kinase" evidence="7">
    <location>
        <begin position="18"/>
        <end position="267"/>
    </location>
</feature>
<dbReference type="CDD" id="cd14014">
    <property type="entry name" value="STKc_PknB_like"/>
    <property type="match status" value="1"/>
</dbReference>
<keyword evidence="5" id="KW-0067">ATP-binding</keyword>
<evidence type="ECO:0000256" key="3">
    <source>
        <dbReference type="ARBA" id="ARBA00022741"/>
    </source>
</evidence>
<keyword evidence="4" id="KW-0418">Kinase</keyword>
<dbReference type="PANTHER" id="PTHR43671">
    <property type="entry name" value="SERINE/THREONINE-PROTEIN KINASE NEK"/>
    <property type="match status" value="1"/>
</dbReference>
<dbReference type="Gene3D" id="3.30.200.20">
    <property type="entry name" value="Phosphorylase Kinase, domain 1"/>
    <property type="match status" value="1"/>
</dbReference>
<dbReference type="InterPro" id="IPR008271">
    <property type="entry name" value="Ser/Thr_kinase_AS"/>
</dbReference>
<dbReference type="RefSeq" id="WP_344246444.1">
    <property type="nucleotide sequence ID" value="NZ_BAAAHH010000048.1"/>
</dbReference>
<reference evidence="8 9" key="1">
    <citation type="journal article" date="2019" name="Int. J. Syst. Evol. Microbiol.">
        <title>The Global Catalogue of Microorganisms (GCM) 10K type strain sequencing project: providing services to taxonomists for standard genome sequencing and annotation.</title>
        <authorList>
            <consortium name="The Broad Institute Genomics Platform"/>
            <consortium name="The Broad Institute Genome Sequencing Center for Infectious Disease"/>
            <person name="Wu L."/>
            <person name="Ma J."/>
        </authorList>
    </citation>
    <scope>NUCLEOTIDE SEQUENCE [LARGE SCALE GENOMIC DNA]</scope>
    <source>
        <strain evidence="8 9">JCM 10696</strain>
    </source>
</reference>
<dbReference type="PROSITE" id="PS50011">
    <property type="entry name" value="PROTEIN_KINASE_DOM"/>
    <property type="match status" value="1"/>
</dbReference>
<dbReference type="EMBL" id="BAAAHH010000048">
    <property type="protein sequence ID" value="GAA0967095.1"/>
    <property type="molecule type" value="Genomic_DNA"/>
</dbReference>
<name>A0ABN1RXE9_9ACTN</name>
<protein>
    <recommendedName>
        <fullName evidence="1">non-specific serine/threonine protein kinase</fullName>
        <ecNumber evidence="1">2.7.11.1</ecNumber>
    </recommendedName>
</protein>
<keyword evidence="9" id="KW-1185">Reference proteome</keyword>
<dbReference type="PROSITE" id="PS00108">
    <property type="entry name" value="PROTEIN_KINASE_ST"/>
    <property type="match status" value="1"/>
</dbReference>
<evidence type="ECO:0000313" key="8">
    <source>
        <dbReference type="EMBL" id="GAA0967095.1"/>
    </source>
</evidence>
<dbReference type="EC" id="2.7.11.1" evidence="1"/>
<evidence type="ECO:0000256" key="4">
    <source>
        <dbReference type="ARBA" id="ARBA00022777"/>
    </source>
</evidence>
<evidence type="ECO:0000256" key="6">
    <source>
        <dbReference type="SAM" id="MobiDB-lite"/>
    </source>
</evidence>
<proteinExistence type="predicted"/>
<feature type="region of interest" description="Disordered" evidence="6">
    <location>
        <begin position="269"/>
        <end position="308"/>
    </location>
</feature>
<evidence type="ECO:0000256" key="1">
    <source>
        <dbReference type="ARBA" id="ARBA00012513"/>
    </source>
</evidence>
<feature type="compositionally biased region" description="Low complexity" evidence="6">
    <location>
        <begin position="284"/>
        <end position="303"/>
    </location>
</feature>
<dbReference type="SUPFAM" id="SSF56112">
    <property type="entry name" value="Protein kinase-like (PK-like)"/>
    <property type="match status" value="1"/>
</dbReference>
<dbReference type="InterPro" id="IPR050660">
    <property type="entry name" value="NEK_Ser/Thr_kinase"/>
</dbReference>
<dbReference type="Proteomes" id="UP001500665">
    <property type="component" value="Unassembled WGS sequence"/>
</dbReference>
<comment type="caution">
    <text evidence="8">The sequence shown here is derived from an EMBL/GenBank/DDBJ whole genome shotgun (WGS) entry which is preliminary data.</text>
</comment>
<dbReference type="InterPro" id="IPR000719">
    <property type="entry name" value="Prot_kinase_dom"/>
</dbReference>
<organism evidence="8 9">
    <name type="scientific">Actinocorallia libanotica</name>
    <dbReference type="NCBI Taxonomy" id="46162"/>
    <lineage>
        <taxon>Bacteria</taxon>
        <taxon>Bacillati</taxon>
        <taxon>Actinomycetota</taxon>
        <taxon>Actinomycetes</taxon>
        <taxon>Streptosporangiales</taxon>
        <taxon>Thermomonosporaceae</taxon>
        <taxon>Actinocorallia</taxon>
    </lineage>
</organism>
<dbReference type="Pfam" id="PF00069">
    <property type="entry name" value="Pkinase"/>
    <property type="match status" value="1"/>
</dbReference>
<evidence type="ECO:0000256" key="2">
    <source>
        <dbReference type="ARBA" id="ARBA00022679"/>
    </source>
</evidence>
<gene>
    <name evidence="8" type="ORF">GCM10009550_70550</name>
</gene>
<keyword evidence="2" id="KW-0808">Transferase</keyword>
<accession>A0ABN1RXE9</accession>
<evidence type="ECO:0000313" key="9">
    <source>
        <dbReference type="Proteomes" id="UP001500665"/>
    </source>
</evidence>